<dbReference type="OrthoDB" id="934760at2"/>
<dbReference type="eggNOG" id="ENOG502ZJK0">
    <property type="taxonomic scope" value="Bacteria"/>
</dbReference>
<sequence length="207" mass="23603">MKGLFFIAVSIFISHATLGQGHLSNTLGLSADMLLASKNRSIADIVTDEFTSYSYYETGELKSVKPISDGKLEGELLSFYRDGSLRRREFFENGESIGGICFDIEGNVSTYEPFMTYAQLRGNLEVTAFVDMHHDFIFRTKKSLDINELKVVLKINQKGKMVGYEFLTKVDNGTRERLSYVLRQMTDWYPAIEEGVQVPMEYELTIR</sequence>
<accession>A0A074L2U1</accession>
<name>A0A074L2U1_9BACT</name>
<dbReference type="Gene3D" id="3.90.930.1">
    <property type="match status" value="1"/>
</dbReference>
<protein>
    <submittedName>
        <fullName evidence="1">Uncharacterized protein</fullName>
    </submittedName>
</protein>
<gene>
    <name evidence="1" type="ORF">EL17_08445</name>
</gene>
<dbReference type="RefSeq" id="WP_051719907.1">
    <property type="nucleotide sequence ID" value="NZ_JMIH01000016.1"/>
</dbReference>
<evidence type="ECO:0000313" key="2">
    <source>
        <dbReference type="Proteomes" id="UP000027821"/>
    </source>
</evidence>
<dbReference type="AlphaFoldDB" id="A0A074L2U1"/>
<proteinExistence type="predicted"/>
<comment type="caution">
    <text evidence="1">The sequence shown here is derived from an EMBL/GenBank/DDBJ whole genome shotgun (WGS) entry which is preliminary data.</text>
</comment>
<keyword evidence="2" id="KW-1185">Reference proteome</keyword>
<dbReference type="SUPFAM" id="SSF82185">
    <property type="entry name" value="Histone H3 K4-specific methyltransferase SET7/9 N-terminal domain"/>
    <property type="match status" value="1"/>
</dbReference>
<evidence type="ECO:0000313" key="1">
    <source>
        <dbReference type="EMBL" id="KEO74158.1"/>
    </source>
</evidence>
<organism evidence="1 2">
    <name type="scientific">Anditalea andensis</name>
    <dbReference type="NCBI Taxonomy" id="1048983"/>
    <lineage>
        <taxon>Bacteria</taxon>
        <taxon>Pseudomonadati</taxon>
        <taxon>Bacteroidota</taxon>
        <taxon>Cytophagia</taxon>
        <taxon>Cytophagales</taxon>
        <taxon>Cytophagaceae</taxon>
        <taxon>Anditalea</taxon>
    </lineage>
</organism>
<dbReference type="EMBL" id="JMIH01000016">
    <property type="protein sequence ID" value="KEO74158.1"/>
    <property type="molecule type" value="Genomic_DNA"/>
</dbReference>
<dbReference type="Proteomes" id="UP000027821">
    <property type="component" value="Unassembled WGS sequence"/>
</dbReference>
<reference evidence="1 2" key="1">
    <citation type="submission" date="2014-04" db="EMBL/GenBank/DDBJ databases">
        <title>Characterization and application of a salt tolerant electro-active bacterium.</title>
        <authorList>
            <person name="Yang L."/>
            <person name="Wei S."/>
            <person name="Tay Q.X.M."/>
        </authorList>
    </citation>
    <scope>NUCLEOTIDE SEQUENCE [LARGE SCALE GENOMIC DNA]</scope>
    <source>
        <strain evidence="1 2">LY1</strain>
    </source>
</reference>